<dbReference type="OrthoDB" id="5388207at2759"/>
<feature type="compositionally biased region" description="Basic and acidic residues" evidence="1">
    <location>
        <begin position="183"/>
        <end position="200"/>
    </location>
</feature>
<feature type="compositionally biased region" description="Basic and acidic residues" evidence="1">
    <location>
        <begin position="269"/>
        <end position="286"/>
    </location>
</feature>
<dbReference type="KEGG" id="trg:TRUGW13939_06394"/>
<accession>A0A7H8QYV3</accession>
<dbReference type="Proteomes" id="UP000509510">
    <property type="component" value="Chromosome III"/>
</dbReference>
<gene>
    <name evidence="2" type="ORF">TRUGW13939_06394</name>
</gene>
<dbReference type="AlphaFoldDB" id="A0A7H8QYV3"/>
<evidence type="ECO:0000256" key="1">
    <source>
        <dbReference type="SAM" id="MobiDB-lite"/>
    </source>
</evidence>
<feature type="compositionally biased region" description="Pro residues" evidence="1">
    <location>
        <begin position="224"/>
        <end position="234"/>
    </location>
</feature>
<organism evidence="2 3">
    <name type="scientific">Talaromyces rugulosus</name>
    <name type="common">Penicillium rugulosum</name>
    <dbReference type="NCBI Taxonomy" id="121627"/>
    <lineage>
        <taxon>Eukaryota</taxon>
        <taxon>Fungi</taxon>
        <taxon>Dikarya</taxon>
        <taxon>Ascomycota</taxon>
        <taxon>Pezizomycotina</taxon>
        <taxon>Eurotiomycetes</taxon>
        <taxon>Eurotiomycetidae</taxon>
        <taxon>Eurotiales</taxon>
        <taxon>Trichocomaceae</taxon>
        <taxon>Talaromyces</taxon>
        <taxon>Talaromyces sect. Islandici</taxon>
    </lineage>
</organism>
<proteinExistence type="predicted"/>
<reference evidence="3" key="1">
    <citation type="submission" date="2020-06" db="EMBL/GenBank/DDBJ databases">
        <title>A chromosome-scale genome assembly of Talaromyces rugulosus W13939.</title>
        <authorList>
            <person name="Wang B."/>
            <person name="Guo L."/>
            <person name="Ye K."/>
            <person name="Wang L."/>
        </authorList>
    </citation>
    <scope>NUCLEOTIDE SEQUENCE [LARGE SCALE GENOMIC DNA]</scope>
    <source>
        <strain evidence="3">W13939</strain>
    </source>
</reference>
<feature type="compositionally biased region" description="Low complexity" evidence="1">
    <location>
        <begin position="20"/>
        <end position="37"/>
    </location>
</feature>
<name>A0A7H8QYV3_TALRU</name>
<dbReference type="GeneID" id="55993889"/>
<evidence type="ECO:0000313" key="2">
    <source>
        <dbReference type="EMBL" id="QKX59262.1"/>
    </source>
</evidence>
<feature type="region of interest" description="Disordered" evidence="1">
    <location>
        <begin position="15"/>
        <end position="42"/>
    </location>
</feature>
<dbReference type="EMBL" id="CP055900">
    <property type="protein sequence ID" value="QKX59262.1"/>
    <property type="molecule type" value="Genomic_DNA"/>
</dbReference>
<evidence type="ECO:0000313" key="3">
    <source>
        <dbReference type="Proteomes" id="UP000509510"/>
    </source>
</evidence>
<sequence length="297" mass="30699">METVNKVVDAGYKALWGEDTGTTTQQQQHATATGSTADNNQSSFNAVVDAGKKAVWGSTATDDATTSEQQSTSHGEEPISGERGLGTAMDPYDAGNREEEEAVSNAVGSKNSHTIEQRNVEMSQGASSGTAAAAAATTTTAEPDMLKTTVTGLKRDPSEPGNNATDSASRVIADNGPGQSLKHTSEPFQKESDRLVEDLQGKSTQAETPKGPAFGTAPAMAIPAPVPAPAPVQTPAPAAALDESASKASKEEASKSSFSGTSSNTSGNERQEGQQKRKTSKLEKVKNKLHIGSPKAK</sequence>
<feature type="region of interest" description="Disordered" evidence="1">
    <location>
        <begin position="58"/>
        <end position="297"/>
    </location>
</feature>
<evidence type="ECO:0008006" key="4">
    <source>
        <dbReference type="Google" id="ProtNLM"/>
    </source>
</evidence>
<feature type="compositionally biased region" description="Polar residues" evidence="1">
    <location>
        <begin position="58"/>
        <end position="73"/>
    </location>
</feature>
<feature type="compositionally biased region" description="Low complexity" evidence="1">
    <location>
        <begin position="255"/>
        <end position="268"/>
    </location>
</feature>
<feature type="compositionally biased region" description="Polar residues" evidence="1">
    <location>
        <begin position="120"/>
        <end position="129"/>
    </location>
</feature>
<protein>
    <recommendedName>
        <fullName evidence="4">Solid-state culture expressed protein (Aos23)</fullName>
    </recommendedName>
</protein>
<feature type="compositionally biased region" description="Basic and acidic residues" evidence="1">
    <location>
        <begin position="244"/>
        <end position="254"/>
    </location>
</feature>
<dbReference type="RefSeq" id="XP_035345440.1">
    <property type="nucleotide sequence ID" value="XM_035489547.1"/>
</dbReference>
<feature type="compositionally biased region" description="Low complexity" evidence="1">
    <location>
        <begin position="130"/>
        <end position="141"/>
    </location>
</feature>
<keyword evidence="3" id="KW-1185">Reference proteome</keyword>